<proteinExistence type="evidence at transcript level"/>
<organism evidence="1">
    <name type="scientific">Picea sitchensis</name>
    <name type="common">Sitka spruce</name>
    <name type="synonym">Pinus sitchensis</name>
    <dbReference type="NCBI Taxonomy" id="3332"/>
    <lineage>
        <taxon>Eukaryota</taxon>
        <taxon>Viridiplantae</taxon>
        <taxon>Streptophyta</taxon>
        <taxon>Embryophyta</taxon>
        <taxon>Tracheophyta</taxon>
        <taxon>Spermatophyta</taxon>
        <taxon>Pinopsida</taxon>
        <taxon>Pinidae</taxon>
        <taxon>Conifers I</taxon>
        <taxon>Pinales</taxon>
        <taxon>Pinaceae</taxon>
        <taxon>Picea</taxon>
    </lineage>
</organism>
<dbReference type="AlphaFoldDB" id="A9NMI2"/>
<evidence type="ECO:0008006" key="2">
    <source>
        <dbReference type="Google" id="ProtNLM"/>
    </source>
</evidence>
<protein>
    <recommendedName>
        <fullName evidence="2">Ubiquinol-cytochrome c reductase complex 6.7 kDa protein</fullName>
    </recommendedName>
</protein>
<accession>A9NMI2</accession>
<dbReference type="EMBL" id="EF082486">
    <property type="protein sequence ID" value="ABK21843.1"/>
    <property type="molecule type" value="mRNA"/>
</dbReference>
<name>A9NMI2_PICSI</name>
<reference evidence="1" key="1">
    <citation type="journal article" date="2008" name="BMC Genomics">
        <title>A conifer genomics resource of 200,000 spruce (Picea spp.) ESTs and 6,464 high-quality, sequence-finished full-length cDNAs for Sitka spruce (Picea sitchensis).</title>
        <authorList>
            <person name="Ralph S.G."/>
            <person name="Chun H.J."/>
            <person name="Kolosova N."/>
            <person name="Cooper D."/>
            <person name="Oddy C."/>
            <person name="Ritland C.E."/>
            <person name="Kirkpatrick R."/>
            <person name="Moore R."/>
            <person name="Barber S."/>
            <person name="Holt R.A."/>
            <person name="Jones S.J."/>
            <person name="Marra M.A."/>
            <person name="Douglas C.J."/>
            <person name="Ritland K."/>
            <person name="Bohlmann J."/>
        </authorList>
    </citation>
    <scope>NUCLEOTIDE SEQUENCE</scope>
    <source>
        <tissue evidence="1">Bark</tissue>
    </source>
</reference>
<evidence type="ECO:0000313" key="1">
    <source>
        <dbReference type="EMBL" id="ABK21843.1"/>
    </source>
</evidence>
<sequence length="63" mass="6937">MTGAKGGSSLLKFVPIRIRPQPSDFTAVATWGVAAGTVALWMIQPFDWIKEQFTAKPEDDQQT</sequence>